<gene>
    <name evidence="1" type="ORF">ROR02_02940</name>
</gene>
<dbReference type="AlphaFoldDB" id="A0A512H407"/>
<comment type="caution">
    <text evidence="1">The sequence shown here is derived from an EMBL/GenBank/DDBJ whole genome shotgun (WGS) entry which is preliminary data.</text>
</comment>
<name>A0A512H407_9PROT</name>
<proteinExistence type="predicted"/>
<reference evidence="1 2" key="1">
    <citation type="submission" date="2019-07" db="EMBL/GenBank/DDBJ databases">
        <title>Whole genome shotgun sequence of Rhodospirillum oryzae NBRC 107573.</title>
        <authorList>
            <person name="Hosoyama A."/>
            <person name="Uohara A."/>
            <person name="Ohji S."/>
            <person name="Ichikawa N."/>
        </authorList>
    </citation>
    <scope>NUCLEOTIDE SEQUENCE [LARGE SCALE GENOMIC DNA]</scope>
    <source>
        <strain evidence="1 2">NBRC 107573</strain>
    </source>
</reference>
<keyword evidence="2" id="KW-1185">Reference proteome</keyword>
<sequence length="74" mass="8311">MHGDWGEHSAMTHHNAFIIEVAGRSAGIVVAERGGFTFFASDWTFKDMDRRIYRRVDHAERAARRVLAARGAPA</sequence>
<evidence type="ECO:0000313" key="1">
    <source>
        <dbReference type="EMBL" id="GEO80163.1"/>
    </source>
</evidence>
<protein>
    <submittedName>
        <fullName evidence="1">Uncharacterized protein</fullName>
    </submittedName>
</protein>
<organism evidence="1 2">
    <name type="scientific">Pararhodospirillum oryzae</name>
    <dbReference type="NCBI Taxonomy" id="478448"/>
    <lineage>
        <taxon>Bacteria</taxon>
        <taxon>Pseudomonadati</taxon>
        <taxon>Pseudomonadota</taxon>
        <taxon>Alphaproteobacteria</taxon>
        <taxon>Rhodospirillales</taxon>
        <taxon>Rhodospirillaceae</taxon>
        <taxon>Pararhodospirillum</taxon>
    </lineage>
</organism>
<evidence type="ECO:0000313" key="2">
    <source>
        <dbReference type="Proteomes" id="UP000321567"/>
    </source>
</evidence>
<dbReference type="EMBL" id="BJZO01000005">
    <property type="protein sequence ID" value="GEO80163.1"/>
    <property type="molecule type" value="Genomic_DNA"/>
</dbReference>
<accession>A0A512H407</accession>
<dbReference type="Proteomes" id="UP000321567">
    <property type="component" value="Unassembled WGS sequence"/>
</dbReference>